<dbReference type="NCBIfam" id="NF010483">
    <property type="entry name" value="PRK13908.1"/>
    <property type="match status" value="1"/>
</dbReference>
<dbReference type="Proteomes" id="UP000202031">
    <property type="component" value="Chromosome"/>
</dbReference>
<dbReference type="AlphaFoldDB" id="A0A1X9SLI7"/>
<dbReference type="RefSeq" id="WP_096013660.1">
    <property type="nucleotide sequence ID" value="NZ_CP015578.1"/>
</dbReference>
<dbReference type="GeneID" id="46920803"/>
<evidence type="ECO:0000259" key="1">
    <source>
        <dbReference type="Pfam" id="PF13114"/>
    </source>
</evidence>
<accession>A0A1X9SLI7</accession>
<dbReference type="KEGG" id="clx:CLAN_0329"/>
<gene>
    <name evidence="2" type="ORF">CLAN_0329</name>
</gene>
<protein>
    <submittedName>
        <fullName evidence="2">Putative RecO family recombination protein</fullName>
    </submittedName>
</protein>
<evidence type="ECO:0000313" key="2">
    <source>
        <dbReference type="EMBL" id="ARQ97088.1"/>
    </source>
</evidence>
<sequence length="204" mass="23821">MQGYILKVQKVRDEDCLVTILAKNRQIKCYRFYGARHPIITQGFKLDFELVESKAFLPHLRSTMHLGFSWLLDRDRLLIWQNFMRLLATHLRDVEESDEFYFELLESCAKKFYRQNPLRVLLEAYILILKFEGRLHLDSNCFICDGIIADEVALGRAFLLAHPKCIGKNKLPKDDIIKFLSTASTAHLSDDIIKELYLILLEGL</sequence>
<dbReference type="Pfam" id="PF13114">
    <property type="entry name" value="RecO_N_2"/>
    <property type="match status" value="1"/>
</dbReference>
<dbReference type="EMBL" id="CP015578">
    <property type="protein sequence ID" value="ARQ97088.1"/>
    <property type="molecule type" value="Genomic_DNA"/>
</dbReference>
<reference evidence="3" key="1">
    <citation type="journal article" date="2017" name="Genome Biol. Evol.">
        <title>Comparative Genomic Analysis Identifies a Campylobacter Clade Deficient in Selenium Metabolism.</title>
        <authorList>
            <person name="Miller W.G."/>
            <person name="Yee E."/>
            <person name="Lopes B.S."/>
            <person name="Chapman M.H."/>
            <person name="Huynh S."/>
            <person name="Bono J.L."/>
            <person name="Parker C.T."/>
            <person name="Strachan N.J.C."/>
            <person name="Forbes K.J."/>
        </authorList>
    </citation>
    <scope>NUCLEOTIDE SEQUENCE [LARGE SCALE GENOMIC DNA]</scope>
    <source>
        <strain evidence="3">NCTC 13004</strain>
    </source>
</reference>
<dbReference type="InterPro" id="IPR022572">
    <property type="entry name" value="DNA_rep/recomb_RecO_N"/>
</dbReference>
<name>A0A1X9SLI7_9BACT</name>
<evidence type="ECO:0000313" key="3">
    <source>
        <dbReference type="Proteomes" id="UP000202031"/>
    </source>
</evidence>
<feature type="domain" description="DNA replication/recombination mediator RecO N-terminal" evidence="1">
    <location>
        <begin position="1"/>
        <end position="70"/>
    </location>
</feature>
<reference evidence="3" key="2">
    <citation type="journal article" date="2017" name="Genome Biol. Evol.">
        <title>Comparative genomic analysis identifies a Campylobacter clade deficient in selenium metabolism.</title>
        <authorList>
            <person name="Miller W.G."/>
            <person name="Yee E."/>
            <person name="Lopes B.S."/>
            <person name="Chapman M.H."/>
            <person name="Huynh S."/>
            <person name="Bono J.L."/>
            <person name="Parker C.T."/>
            <person name="Strachan N.J.C."/>
            <person name="Forbes K.J."/>
        </authorList>
    </citation>
    <scope>NUCLEOTIDE SEQUENCE [LARGE SCALE GENOMIC DNA]</scope>
    <source>
        <strain evidence="3">NCTC 13004</strain>
    </source>
</reference>
<proteinExistence type="predicted"/>
<organism evidence="2 3">
    <name type="scientific">Campylobacter lanienae NCTC 13004</name>
    <dbReference type="NCBI Taxonomy" id="1031753"/>
    <lineage>
        <taxon>Bacteria</taxon>
        <taxon>Pseudomonadati</taxon>
        <taxon>Campylobacterota</taxon>
        <taxon>Epsilonproteobacteria</taxon>
        <taxon>Campylobacterales</taxon>
        <taxon>Campylobacteraceae</taxon>
        <taxon>Campylobacter</taxon>
    </lineage>
</organism>